<dbReference type="AlphaFoldDB" id="A0A699R147"/>
<dbReference type="EMBL" id="BKCJ011078322">
    <property type="protein sequence ID" value="GFC81109.1"/>
    <property type="molecule type" value="Genomic_DNA"/>
</dbReference>
<name>A0A699R147_TANCI</name>
<organism evidence="2">
    <name type="scientific">Tanacetum cinerariifolium</name>
    <name type="common">Dalmatian daisy</name>
    <name type="synonym">Chrysanthemum cinerariifolium</name>
    <dbReference type="NCBI Taxonomy" id="118510"/>
    <lineage>
        <taxon>Eukaryota</taxon>
        <taxon>Viridiplantae</taxon>
        <taxon>Streptophyta</taxon>
        <taxon>Embryophyta</taxon>
        <taxon>Tracheophyta</taxon>
        <taxon>Spermatophyta</taxon>
        <taxon>Magnoliopsida</taxon>
        <taxon>eudicotyledons</taxon>
        <taxon>Gunneridae</taxon>
        <taxon>Pentapetalae</taxon>
        <taxon>asterids</taxon>
        <taxon>campanulids</taxon>
        <taxon>Asterales</taxon>
        <taxon>Asteraceae</taxon>
        <taxon>Asteroideae</taxon>
        <taxon>Anthemideae</taxon>
        <taxon>Anthemidinae</taxon>
        <taxon>Tanacetum</taxon>
    </lineage>
</organism>
<proteinExistence type="predicted"/>
<feature type="region of interest" description="Disordered" evidence="1">
    <location>
        <begin position="1"/>
        <end position="22"/>
    </location>
</feature>
<comment type="caution">
    <text evidence="2">The sequence shown here is derived from an EMBL/GenBank/DDBJ whole genome shotgun (WGS) entry which is preliminary data.</text>
</comment>
<accession>A0A699R147</accession>
<evidence type="ECO:0000256" key="1">
    <source>
        <dbReference type="SAM" id="MobiDB-lite"/>
    </source>
</evidence>
<feature type="non-terminal residue" evidence="2">
    <location>
        <position position="61"/>
    </location>
</feature>
<sequence length="61" mass="6756">MVDEGRIYAKTEDPHEDIGKLDGDKAMISRNDDQEMIIHMQQTNKSHEDLSGDGGTNPTGI</sequence>
<gene>
    <name evidence="2" type="ORF">Tci_853079</name>
</gene>
<reference evidence="2" key="1">
    <citation type="journal article" date="2019" name="Sci. Rep.">
        <title>Draft genome of Tanacetum cinerariifolium, the natural source of mosquito coil.</title>
        <authorList>
            <person name="Yamashiro T."/>
            <person name="Shiraishi A."/>
            <person name="Satake H."/>
            <person name="Nakayama K."/>
        </authorList>
    </citation>
    <scope>NUCLEOTIDE SEQUENCE</scope>
</reference>
<evidence type="ECO:0000313" key="2">
    <source>
        <dbReference type="EMBL" id="GFC81109.1"/>
    </source>
</evidence>
<protein>
    <submittedName>
        <fullName evidence="2">Uncharacterized protein</fullName>
    </submittedName>
</protein>